<keyword evidence="5" id="KW-0963">Cytoplasm</keyword>
<dbReference type="EMBL" id="LRQT01000006">
    <property type="protein sequence ID" value="KXA65291.1"/>
    <property type="molecule type" value="Genomic_DNA"/>
</dbReference>
<dbReference type="InterPro" id="IPR013848">
    <property type="entry name" value="Methylthiotransferase_N"/>
</dbReference>
<evidence type="ECO:0000313" key="19">
    <source>
        <dbReference type="Proteomes" id="UP000070226"/>
    </source>
</evidence>
<comment type="function">
    <text evidence="2">Catalyzes the methylthiolation of N6-threonylcarbamoyladenosine (t(6)A), leading to the formation of 2-methylthio-N6-threonylcarbamoyladenosine (ms(2)t(6)A) at position 37 in tRNAs that read codons beginning with adenine.</text>
</comment>
<dbReference type="FunFam" id="3.40.50.12160:FF:000004">
    <property type="entry name" value="Threonylcarbamoyladenosine tRNA methylthiotransferase MtaB"/>
    <property type="match status" value="1"/>
</dbReference>
<keyword evidence="10" id="KW-0408">Iron</keyword>
<keyword evidence="6 18" id="KW-0808">Transferase</keyword>
<evidence type="ECO:0000256" key="3">
    <source>
        <dbReference type="ARBA" id="ARBA00013273"/>
    </source>
</evidence>
<dbReference type="FunFam" id="3.80.30.20:FF:000001">
    <property type="entry name" value="tRNA-2-methylthio-N(6)-dimethylallyladenosine synthase 2"/>
    <property type="match status" value="1"/>
</dbReference>
<dbReference type="GO" id="GO:0046872">
    <property type="term" value="F:metal ion binding"/>
    <property type="evidence" value="ECO:0007669"/>
    <property type="project" value="UniProtKB-KW"/>
</dbReference>
<comment type="catalytic activity">
    <reaction evidence="13">
        <text>N(6)-L-threonylcarbamoyladenosine(37) in tRNA + (sulfur carrier)-SH + AH2 + 2 S-adenosyl-L-methionine = 2-methylsulfanyl-N(6)-L-threonylcarbamoyladenosine(37) in tRNA + (sulfur carrier)-H + 5'-deoxyadenosine + L-methionine + A + S-adenosyl-L-homocysteine + 2 H(+)</text>
        <dbReference type="Rhea" id="RHEA:37075"/>
        <dbReference type="Rhea" id="RHEA-COMP:10163"/>
        <dbReference type="Rhea" id="RHEA-COMP:11092"/>
        <dbReference type="Rhea" id="RHEA-COMP:14737"/>
        <dbReference type="Rhea" id="RHEA-COMP:14739"/>
        <dbReference type="ChEBI" id="CHEBI:13193"/>
        <dbReference type="ChEBI" id="CHEBI:15378"/>
        <dbReference type="ChEBI" id="CHEBI:17319"/>
        <dbReference type="ChEBI" id="CHEBI:17499"/>
        <dbReference type="ChEBI" id="CHEBI:29917"/>
        <dbReference type="ChEBI" id="CHEBI:57844"/>
        <dbReference type="ChEBI" id="CHEBI:57856"/>
        <dbReference type="ChEBI" id="CHEBI:59789"/>
        <dbReference type="ChEBI" id="CHEBI:64428"/>
        <dbReference type="ChEBI" id="CHEBI:74418"/>
        <dbReference type="ChEBI" id="CHEBI:74420"/>
        <dbReference type="EC" id="2.8.4.5"/>
    </reaction>
</comment>
<comment type="cofactor">
    <cofactor evidence="1">
        <name>[4Fe-4S] cluster</name>
        <dbReference type="ChEBI" id="CHEBI:49883"/>
    </cofactor>
</comment>
<evidence type="ECO:0000256" key="13">
    <source>
        <dbReference type="ARBA" id="ARBA00051661"/>
    </source>
</evidence>
<dbReference type="CDD" id="cd01335">
    <property type="entry name" value="Radical_SAM"/>
    <property type="match status" value="1"/>
</dbReference>
<reference evidence="18 19" key="1">
    <citation type="submission" date="2016-01" db="EMBL/GenBank/DDBJ databases">
        <authorList>
            <person name="Oliw E.H."/>
        </authorList>
    </citation>
    <scope>NUCLEOTIDE SEQUENCE [LARGE SCALE GENOMIC DNA]</scope>
    <source>
        <strain evidence="18 19">CMW7756B</strain>
    </source>
</reference>
<comment type="caution">
    <text evidence="18">The sequence shown here is derived from an EMBL/GenBank/DDBJ whole genome shotgun (WGS) entry which is preliminary data.</text>
</comment>
<dbReference type="InterPro" id="IPR020612">
    <property type="entry name" value="Methylthiotransferase_CS"/>
</dbReference>
<keyword evidence="8" id="KW-0819">tRNA processing</keyword>
<evidence type="ECO:0000256" key="12">
    <source>
        <dbReference type="ARBA" id="ARBA00031213"/>
    </source>
</evidence>
<dbReference type="SMR" id="A0A133S6K3"/>
<evidence type="ECO:0000256" key="8">
    <source>
        <dbReference type="ARBA" id="ARBA00022694"/>
    </source>
</evidence>
<dbReference type="InterPro" id="IPR005839">
    <property type="entry name" value="Methylthiotransferase"/>
</dbReference>
<evidence type="ECO:0000256" key="11">
    <source>
        <dbReference type="ARBA" id="ARBA00023014"/>
    </source>
</evidence>
<dbReference type="SFLD" id="SFLDF00295">
    <property type="entry name" value="threonylcarbamoyladenosine_tRN"/>
    <property type="match status" value="1"/>
</dbReference>
<dbReference type="PROSITE" id="PS51449">
    <property type="entry name" value="MTTASE_N"/>
    <property type="match status" value="1"/>
</dbReference>
<dbReference type="InterPro" id="IPR058240">
    <property type="entry name" value="rSAM_sf"/>
</dbReference>
<dbReference type="PANTHER" id="PTHR11918">
    <property type="entry name" value="RADICAL SAM PROTEINS"/>
    <property type="match status" value="1"/>
</dbReference>
<evidence type="ECO:0000313" key="18">
    <source>
        <dbReference type="EMBL" id="KXA65291.1"/>
    </source>
</evidence>
<dbReference type="Gene3D" id="3.40.50.12160">
    <property type="entry name" value="Methylthiotransferase, N-terminal domain"/>
    <property type="match status" value="1"/>
</dbReference>
<sequence>MGGAMKTVAFTTLGCRVNQYDTDAMKGLFLQHDYEAVDFDSKADIYVINTCSVTNMGEKKSRQLIRKAKRQNQDAYVIVTGCYAQLDPDAIAAIDGVNLVIGTNNRSKIVELVEQLETTERQINAVRDIMKESNFEEMPLFGNESDKSRAFMKIQEGCNNYCAFCIIPYTRGKLKSRKVDDIVNEAKRLVEHGFHEIVLTGIHLGNYGVELPGRPTLADVVKALLEIPNLHRIRFGSIESVEVSDELIELMATDKRVCPHLHLPLQAGSDHVLTLMKRHYTLQEYKDLIKNLRNRIPDLSITTDIIAGFPQETDEDFDETMNTVKEIGFTHIHAFPYSIREGTPAATMPNQVPEAVKKARVALLNDLSEKGLHAYATSRIGKPGEILIEKEENGYYTGLTNEYIHGRVKSDGQHSIGDLIGGTVVAVEKDFVIIE</sequence>
<dbReference type="PATRIC" id="fig|39777.7.peg.283"/>
<dbReference type="EC" id="2.8.4.5" evidence="3"/>
<dbReference type="InterPro" id="IPR006638">
    <property type="entry name" value="Elp3/MiaA/NifB-like_rSAM"/>
</dbReference>
<dbReference type="SFLD" id="SFLDG01082">
    <property type="entry name" value="B12-binding_domain_containing"/>
    <property type="match status" value="1"/>
</dbReference>
<dbReference type="InterPro" id="IPR023404">
    <property type="entry name" value="rSAM_horseshoe"/>
</dbReference>
<evidence type="ECO:0000256" key="9">
    <source>
        <dbReference type="ARBA" id="ARBA00022723"/>
    </source>
</evidence>
<dbReference type="Pfam" id="PF04055">
    <property type="entry name" value="Radical_SAM"/>
    <property type="match status" value="1"/>
</dbReference>
<dbReference type="AlphaFoldDB" id="A0A133S6K3"/>
<keyword evidence="11" id="KW-0411">Iron-sulfur</keyword>
<keyword evidence="7" id="KW-0949">S-adenosyl-L-methionine</keyword>
<evidence type="ECO:0000256" key="7">
    <source>
        <dbReference type="ARBA" id="ARBA00022691"/>
    </source>
</evidence>
<dbReference type="InterPro" id="IPR007197">
    <property type="entry name" value="rSAM"/>
</dbReference>
<keyword evidence="4" id="KW-0004">4Fe-4S</keyword>
<evidence type="ECO:0000259" key="17">
    <source>
        <dbReference type="PROSITE" id="PS51918"/>
    </source>
</evidence>
<dbReference type="Pfam" id="PF00919">
    <property type="entry name" value="UPF0004"/>
    <property type="match status" value="1"/>
</dbReference>
<dbReference type="NCBIfam" id="TIGR00089">
    <property type="entry name" value="MiaB/RimO family radical SAM methylthiotransferase"/>
    <property type="match status" value="1"/>
</dbReference>
<evidence type="ECO:0000256" key="1">
    <source>
        <dbReference type="ARBA" id="ARBA00001966"/>
    </source>
</evidence>
<dbReference type="STRING" id="39777.B7L28_04295"/>
<evidence type="ECO:0000256" key="14">
    <source>
        <dbReference type="ARBA" id="ARBA00061574"/>
    </source>
</evidence>
<protein>
    <recommendedName>
        <fullName evidence="15">Threonylcarbamoyladenosine tRNA methylthiotransferase MtaB</fullName>
        <ecNumber evidence="3">2.8.4.5</ecNumber>
    </recommendedName>
    <alternativeName>
        <fullName evidence="12">tRNA-t(6)A37 methylthiotransferase</fullName>
    </alternativeName>
</protein>
<evidence type="ECO:0000259" key="16">
    <source>
        <dbReference type="PROSITE" id="PS51449"/>
    </source>
</evidence>
<dbReference type="SMART" id="SM00729">
    <property type="entry name" value="Elp3"/>
    <property type="match status" value="1"/>
</dbReference>
<evidence type="ECO:0000256" key="10">
    <source>
        <dbReference type="ARBA" id="ARBA00023004"/>
    </source>
</evidence>
<dbReference type="SFLD" id="SFLDG01061">
    <property type="entry name" value="methylthiotransferase"/>
    <property type="match status" value="1"/>
</dbReference>
<evidence type="ECO:0000256" key="4">
    <source>
        <dbReference type="ARBA" id="ARBA00022485"/>
    </source>
</evidence>
<dbReference type="NCBIfam" id="TIGR01579">
    <property type="entry name" value="MiaB-like-C"/>
    <property type="match status" value="1"/>
</dbReference>
<accession>A0A133S6K3</accession>
<dbReference type="InterPro" id="IPR006467">
    <property type="entry name" value="MiaB-like_bact"/>
</dbReference>
<comment type="similarity">
    <text evidence="14">Belongs to the methylthiotransferase family. MtaB subfamily.</text>
</comment>
<dbReference type="Proteomes" id="UP000070226">
    <property type="component" value="Unassembled WGS sequence"/>
</dbReference>
<evidence type="ECO:0000256" key="6">
    <source>
        <dbReference type="ARBA" id="ARBA00022679"/>
    </source>
</evidence>
<evidence type="ECO:0000256" key="15">
    <source>
        <dbReference type="ARBA" id="ARBA00069898"/>
    </source>
</evidence>
<dbReference type="InterPro" id="IPR038135">
    <property type="entry name" value="Methylthiotransferase_N_sf"/>
</dbReference>
<dbReference type="GO" id="GO:0035598">
    <property type="term" value="F:tRNA (N(6)-L-threonylcarbamoyladenosine(37)-C(2))-methylthiotransferase activity"/>
    <property type="evidence" value="ECO:0007669"/>
    <property type="project" value="UniProtKB-EC"/>
</dbReference>
<dbReference type="SUPFAM" id="SSF102114">
    <property type="entry name" value="Radical SAM enzymes"/>
    <property type="match status" value="1"/>
</dbReference>
<dbReference type="PANTHER" id="PTHR11918:SF45">
    <property type="entry name" value="THREONYLCARBAMOYLADENOSINE TRNA METHYLTHIOTRANSFERASE"/>
    <property type="match status" value="1"/>
</dbReference>
<organism evidence="18">
    <name type="scientific">Veillonella atypica</name>
    <dbReference type="NCBI Taxonomy" id="39777"/>
    <lineage>
        <taxon>Bacteria</taxon>
        <taxon>Bacillati</taxon>
        <taxon>Bacillota</taxon>
        <taxon>Negativicutes</taxon>
        <taxon>Veillonellales</taxon>
        <taxon>Veillonellaceae</taxon>
        <taxon>Veillonella</taxon>
    </lineage>
</organism>
<dbReference type="PROSITE" id="PS51918">
    <property type="entry name" value="RADICAL_SAM"/>
    <property type="match status" value="1"/>
</dbReference>
<evidence type="ECO:0000256" key="5">
    <source>
        <dbReference type="ARBA" id="ARBA00022490"/>
    </source>
</evidence>
<dbReference type="InterPro" id="IPR034557">
    <property type="entry name" value="ThrcA_tRNA_MEthiotransferase"/>
</dbReference>
<feature type="domain" description="Radical SAM core" evidence="17">
    <location>
        <begin position="144"/>
        <end position="374"/>
    </location>
</feature>
<evidence type="ECO:0000256" key="2">
    <source>
        <dbReference type="ARBA" id="ARBA00002399"/>
    </source>
</evidence>
<gene>
    <name evidence="18" type="ORF">HMPREF3233_00292</name>
</gene>
<keyword evidence="9" id="KW-0479">Metal-binding</keyword>
<dbReference type="Gene3D" id="3.80.30.20">
    <property type="entry name" value="tm_1862 like domain"/>
    <property type="match status" value="1"/>
</dbReference>
<dbReference type="PROSITE" id="PS01278">
    <property type="entry name" value="MTTASE_RADICAL"/>
    <property type="match status" value="1"/>
</dbReference>
<dbReference type="GO" id="GO:0051539">
    <property type="term" value="F:4 iron, 4 sulfur cluster binding"/>
    <property type="evidence" value="ECO:0007669"/>
    <property type="project" value="UniProtKB-KW"/>
</dbReference>
<proteinExistence type="inferred from homology"/>
<feature type="domain" description="MTTase N-terminal" evidence="16">
    <location>
        <begin position="6"/>
        <end position="118"/>
    </location>
</feature>
<dbReference type="SFLD" id="SFLDS00029">
    <property type="entry name" value="Radical_SAM"/>
    <property type="match status" value="1"/>
</dbReference>
<name>A0A133S6K3_9FIRM</name>